<gene>
    <name evidence="1" type="ORF">ACFQPE_07595</name>
</gene>
<keyword evidence="1" id="KW-0418">Kinase</keyword>
<organism evidence="1 2">
    <name type="scientific">Halomarina halobia</name>
    <dbReference type="NCBI Taxonomy" id="3033386"/>
    <lineage>
        <taxon>Archaea</taxon>
        <taxon>Methanobacteriati</taxon>
        <taxon>Methanobacteriota</taxon>
        <taxon>Stenosarchaea group</taxon>
        <taxon>Halobacteria</taxon>
        <taxon>Halobacteriales</taxon>
        <taxon>Natronomonadaceae</taxon>
        <taxon>Halomarina</taxon>
    </lineage>
</organism>
<dbReference type="InterPro" id="IPR029056">
    <property type="entry name" value="Ribokinase-like"/>
</dbReference>
<dbReference type="Gene3D" id="3.40.1190.20">
    <property type="match status" value="1"/>
</dbReference>
<protein>
    <submittedName>
        <fullName evidence="1">PfkB family carbohydrate kinase</fullName>
    </submittedName>
</protein>
<dbReference type="Pfam" id="PF25270">
    <property type="entry name" value="Khk"/>
    <property type="match status" value="1"/>
</dbReference>
<dbReference type="AlphaFoldDB" id="A0ABD6A8C7"/>
<reference evidence="1 2" key="1">
    <citation type="journal article" date="2019" name="Int. J. Syst. Evol. Microbiol.">
        <title>The Global Catalogue of Microorganisms (GCM) 10K type strain sequencing project: providing services to taxonomists for standard genome sequencing and annotation.</title>
        <authorList>
            <consortium name="The Broad Institute Genomics Platform"/>
            <consortium name="The Broad Institute Genome Sequencing Center for Infectious Disease"/>
            <person name="Wu L."/>
            <person name="Ma J."/>
        </authorList>
    </citation>
    <scope>NUCLEOTIDE SEQUENCE [LARGE SCALE GENOMIC DNA]</scope>
    <source>
        <strain evidence="1 2">PSR21</strain>
    </source>
</reference>
<dbReference type="InterPro" id="IPR057621">
    <property type="entry name" value="Khk_prokaryotic"/>
</dbReference>
<dbReference type="GO" id="GO:0016301">
    <property type="term" value="F:kinase activity"/>
    <property type="evidence" value="ECO:0007669"/>
    <property type="project" value="UniProtKB-KW"/>
</dbReference>
<name>A0ABD6A8C7_9EURY</name>
<keyword evidence="2" id="KW-1185">Reference proteome</keyword>
<evidence type="ECO:0000313" key="2">
    <source>
        <dbReference type="Proteomes" id="UP001596547"/>
    </source>
</evidence>
<dbReference type="EMBL" id="JBHTBF010000002">
    <property type="protein sequence ID" value="MFC7316660.1"/>
    <property type="molecule type" value="Genomic_DNA"/>
</dbReference>
<evidence type="ECO:0000313" key="1">
    <source>
        <dbReference type="EMBL" id="MFC7316660.1"/>
    </source>
</evidence>
<accession>A0ABD6A8C7</accession>
<dbReference type="RefSeq" id="WP_276304077.1">
    <property type="nucleotide sequence ID" value="NZ_CP119992.1"/>
</dbReference>
<proteinExistence type="predicted"/>
<dbReference type="Proteomes" id="UP001596547">
    <property type="component" value="Unassembled WGS sequence"/>
</dbReference>
<comment type="caution">
    <text evidence="1">The sequence shown here is derived from an EMBL/GenBank/DDBJ whole genome shotgun (WGS) entry which is preliminary data.</text>
</comment>
<sequence length="343" mass="35787">MDSTSRATYEALPDALDANSPVSVTAFPDGSVDRRCRVRVGADTAIDDRATFGGRIEAGASKAFRLDPREAEPGGQAVNMAVQAHALSDDVTLYGHLDHPTLSAFPFATVSMGDPARVSVCEFEEGDVVLSEESRDLADWTFEDLRAVADLDGAFGADVVCCGNWVSIPGMDDALRAAADHLVADVFVLDPGDVTGSSDGALLDLLDALAALASGWTRVVLCANRAETNALAAAVGARDADLAEGLAAVRERADLAGVVCHDVAAATAASPDEVVHVANLDTEGTVRETGGGDRFTAGFAHGLAVGWDLRSALALGNACASYYVERGETITRDEIRPYLGEYL</sequence>
<dbReference type="SUPFAM" id="SSF53613">
    <property type="entry name" value="Ribokinase-like"/>
    <property type="match status" value="1"/>
</dbReference>
<keyword evidence="1" id="KW-0808">Transferase</keyword>
<dbReference type="GeneID" id="79316695"/>